<dbReference type="InterPro" id="IPR024311">
    <property type="entry name" value="Lipocalin-like"/>
</dbReference>
<protein>
    <recommendedName>
        <fullName evidence="2">Lipocalin-like domain-containing protein</fullName>
    </recommendedName>
</protein>
<feature type="domain" description="Lipocalin-like" evidence="2">
    <location>
        <begin position="30"/>
        <end position="108"/>
    </location>
</feature>
<feature type="chain" id="PRO_5009258441" description="Lipocalin-like domain-containing protein" evidence="1">
    <location>
        <begin position="22"/>
        <end position="147"/>
    </location>
</feature>
<keyword evidence="1" id="KW-0732">Signal</keyword>
<dbReference type="PROSITE" id="PS51257">
    <property type="entry name" value="PROKAR_LIPOPROTEIN"/>
    <property type="match status" value="1"/>
</dbReference>
<reference evidence="3 4" key="1">
    <citation type="submission" date="2016-10" db="EMBL/GenBank/DDBJ databases">
        <authorList>
            <person name="de Groot N.N."/>
        </authorList>
    </citation>
    <scope>NUCLEOTIDE SEQUENCE [LARGE SCALE GENOMIC DNA]</scope>
    <source>
        <strain evidence="3 4">MP1X4</strain>
    </source>
</reference>
<sequence>MNKILLVALAAIALFMGCSKKNNPSPSASLEGKWYITTDTAKVYTNNVLTQQDPESFDHSDYVQFNSNGTGIQLSGDASSNFTYSVKGNSVTLNYPKQTIDNTTIDAFSKTATFKATSSALYIYIEDTETDGSTTYRYTEATYFTNK</sequence>
<evidence type="ECO:0000313" key="4">
    <source>
        <dbReference type="Proteomes" id="UP000199679"/>
    </source>
</evidence>
<dbReference type="EMBL" id="LT629740">
    <property type="protein sequence ID" value="SDS30828.1"/>
    <property type="molecule type" value="Genomic_DNA"/>
</dbReference>
<dbReference type="STRING" id="652787.SAMN05216490_0920"/>
<keyword evidence="4" id="KW-1185">Reference proteome</keyword>
<feature type="signal peptide" evidence="1">
    <location>
        <begin position="1"/>
        <end position="21"/>
    </location>
</feature>
<dbReference type="Proteomes" id="UP000199679">
    <property type="component" value="Chromosome I"/>
</dbReference>
<dbReference type="AlphaFoldDB" id="A0A1H1R542"/>
<evidence type="ECO:0000256" key="1">
    <source>
        <dbReference type="SAM" id="SignalP"/>
    </source>
</evidence>
<dbReference type="OrthoDB" id="955522at2"/>
<dbReference type="Pfam" id="PF13648">
    <property type="entry name" value="Lipocalin_4"/>
    <property type="match status" value="1"/>
</dbReference>
<organism evidence="3 4">
    <name type="scientific">Mucilaginibacter mallensis</name>
    <dbReference type="NCBI Taxonomy" id="652787"/>
    <lineage>
        <taxon>Bacteria</taxon>
        <taxon>Pseudomonadati</taxon>
        <taxon>Bacteroidota</taxon>
        <taxon>Sphingobacteriia</taxon>
        <taxon>Sphingobacteriales</taxon>
        <taxon>Sphingobacteriaceae</taxon>
        <taxon>Mucilaginibacter</taxon>
    </lineage>
</organism>
<accession>A0A1H1R542</accession>
<gene>
    <name evidence="3" type="ORF">SAMN05216490_0920</name>
</gene>
<dbReference type="RefSeq" id="WP_091369779.1">
    <property type="nucleotide sequence ID" value="NZ_LT629740.1"/>
</dbReference>
<evidence type="ECO:0000259" key="2">
    <source>
        <dbReference type="Pfam" id="PF13648"/>
    </source>
</evidence>
<proteinExistence type="predicted"/>
<evidence type="ECO:0000313" key="3">
    <source>
        <dbReference type="EMBL" id="SDS30828.1"/>
    </source>
</evidence>
<name>A0A1H1R542_MUCMA</name>